<proteinExistence type="predicted"/>
<dbReference type="EMBL" id="GBRH01244786">
    <property type="protein sequence ID" value="JAD53109.1"/>
    <property type="molecule type" value="Transcribed_RNA"/>
</dbReference>
<evidence type="ECO:0000313" key="1">
    <source>
        <dbReference type="EMBL" id="JAD53109.1"/>
    </source>
</evidence>
<organism evidence="1">
    <name type="scientific">Arundo donax</name>
    <name type="common">Giant reed</name>
    <name type="synonym">Donax arundinaceus</name>
    <dbReference type="NCBI Taxonomy" id="35708"/>
    <lineage>
        <taxon>Eukaryota</taxon>
        <taxon>Viridiplantae</taxon>
        <taxon>Streptophyta</taxon>
        <taxon>Embryophyta</taxon>
        <taxon>Tracheophyta</taxon>
        <taxon>Spermatophyta</taxon>
        <taxon>Magnoliopsida</taxon>
        <taxon>Liliopsida</taxon>
        <taxon>Poales</taxon>
        <taxon>Poaceae</taxon>
        <taxon>PACMAD clade</taxon>
        <taxon>Arundinoideae</taxon>
        <taxon>Arundineae</taxon>
        <taxon>Arundo</taxon>
    </lineage>
</organism>
<sequence>MKAPYGGGGPIGASVLKNCCVIPYGILKIPFKTSFSVY</sequence>
<name>A0A0A9AN52_ARUDO</name>
<reference evidence="1" key="2">
    <citation type="journal article" date="2015" name="Data Brief">
        <title>Shoot transcriptome of the giant reed, Arundo donax.</title>
        <authorList>
            <person name="Barrero R.A."/>
            <person name="Guerrero F.D."/>
            <person name="Moolhuijzen P."/>
            <person name="Goolsby J.A."/>
            <person name="Tidwell J."/>
            <person name="Bellgard S.E."/>
            <person name="Bellgard M.I."/>
        </authorList>
    </citation>
    <scope>NUCLEOTIDE SEQUENCE</scope>
    <source>
        <tissue evidence="1">Shoot tissue taken approximately 20 cm above the soil surface</tissue>
    </source>
</reference>
<dbReference type="AlphaFoldDB" id="A0A0A9AN52"/>
<reference evidence="1" key="1">
    <citation type="submission" date="2014-09" db="EMBL/GenBank/DDBJ databases">
        <authorList>
            <person name="Magalhaes I.L.F."/>
            <person name="Oliveira U."/>
            <person name="Santos F.R."/>
            <person name="Vidigal T.H.D.A."/>
            <person name="Brescovit A.D."/>
            <person name="Santos A.J."/>
        </authorList>
    </citation>
    <scope>NUCLEOTIDE SEQUENCE</scope>
    <source>
        <tissue evidence="1">Shoot tissue taken approximately 20 cm above the soil surface</tissue>
    </source>
</reference>
<protein>
    <submittedName>
        <fullName evidence="1">Uncharacterized protein</fullName>
    </submittedName>
</protein>
<accession>A0A0A9AN52</accession>